<proteinExistence type="predicted"/>
<gene>
    <name evidence="1" type="ORF">J2W94_000074</name>
</gene>
<dbReference type="EMBL" id="JAVDTT010000001">
    <property type="protein sequence ID" value="MDR6839810.1"/>
    <property type="molecule type" value="Genomic_DNA"/>
</dbReference>
<keyword evidence="2" id="KW-1185">Reference proteome</keyword>
<dbReference type="PROSITE" id="PS51257">
    <property type="entry name" value="PROKAR_LIPOPROTEIN"/>
    <property type="match status" value="1"/>
</dbReference>
<dbReference type="Proteomes" id="UP001254759">
    <property type="component" value="Unassembled WGS sequence"/>
</dbReference>
<dbReference type="RefSeq" id="WP_310089619.1">
    <property type="nucleotide sequence ID" value="NZ_JAVDTT010000001.1"/>
</dbReference>
<comment type="caution">
    <text evidence="1">The sequence shown here is derived from an EMBL/GenBank/DDBJ whole genome shotgun (WGS) entry which is preliminary data.</text>
</comment>
<evidence type="ECO:0008006" key="3">
    <source>
        <dbReference type="Google" id="ProtNLM"/>
    </source>
</evidence>
<name>A0ABU1RPG9_9GAMM</name>
<sequence>MKASKWMTVLALTTLTGCGLYESVVGVPMAAAVVQAPPATSMDRVFQCAETSVKRLAQPDSFWRSDVTRRDHDEGILETGDFGKANVGGFRARITFDKRTNEIRIDLKGAGAYYKDIGVEKSVADLKNEMQGCLQARA</sequence>
<accession>A0ABU1RPG9</accession>
<organism evidence="1 2">
    <name type="scientific">Pseudoxanthomonas sacheonensis</name>
    <dbReference type="NCBI Taxonomy" id="443615"/>
    <lineage>
        <taxon>Bacteria</taxon>
        <taxon>Pseudomonadati</taxon>
        <taxon>Pseudomonadota</taxon>
        <taxon>Gammaproteobacteria</taxon>
        <taxon>Lysobacterales</taxon>
        <taxon>Lysobacteraceae</taxon>
        <taxon>Pseudoxanthomonas</taxon>
    </lineage>
</organism>
<reference evidence="1 2" key="1">
    <citation type="submission" date="2023-07" db="EMBL/GenBank/DDBJ databases">
        <title>Sorghum-associated microbial communities from plants grown in Nebraska, USA.</title>
        <authorList>
            <person name="Schachtman D."/>
        </authorList>
    </citation>
    <scope>NUCLEOTIDE SEQUENCE [LARGE SCALE GENOMIC DNA]</scope>
    <source>
        <strain evidence="1 2">BE107</strain>
    </source>
</reference>
<evidence type="ECO:0000313" key="2">
    <source>
        <dbReference type="Proteomes" id="UP001254759"/>
    </source>
</evidence>
<protein>
    <recommendedName>
        <fullName evidence="3">Lipoprotein</fullName>
    </recommendedName>
</protein>
<evidence type="ECO:0000313" key="1">
    <source>
        <dbReference type="EMBL" id="MDR6839810.1"/>
    </source>
</evidence>